<gene>
    <name evidence="1" type="ORF">Cgig2_023278</name>
</gene>
<comment type="caution">
    <text evidence="1">The sequence shown here is derived from an EMBL/GenBank/DDBJ whole genome shotgun (WGS) entry which is preliminary data.</text>
</comment>
<dbReference type="EMBL" id="JAKOGI010000755">
    <property type="protein sequence ID" value="KAJ8430784.1"/>
    <property type="molecule type" value="Genomic_DNA"/>
</dbReference>
<dbReference type="AlphaFoldDB" id="A0A9Q1Q6X7"/>
<accession>A0A9Q1Q6X7</accession>
<sequence length="286" mass="31868">MVKFSGLGQAKLFQLKGGRSLVLEGAFTGIHPSSIDVRRLSWMMASYQEFTLLIFRQLGLHQDVPADLDLDYLPDLETMLRYHHVFICYGTGPHVGDCKRKQSDLFEMNISKDKGKLGSKSKLKIVHSGKPLEPFVPLMEDGSSLVKIPGIDDKLAIGVCESSTEKVIEPPPKDAENIMDILNVELNPTECMEVDKNVVRAFGKVILDKVSRTLFDGLPSLKGDFGSLYATILQRCVNITPLESKGHIDILNAIEVMDVATKASLEKAKAYIKESFKDLKNFQWNP</sequence>
<protein>
    <submittedName>
        <fullName evidence="1">Uncharacterized protein</fullName>
    </submittedName>
</protein>
<evidence type="ECO:0000313" key="2">
    <source>
        <dbReference type="Proteomes" id="UP001153076"/>
    </source>
</evidence>
<evidence type="ECO:0000313" key="1">
    <source>
        <dbReference type="EMBL" id="KAJ8430784.1"/>
    </source>
</evidence>
<reference evidence="1" key="1">
    <citation type="submission" date="2022-04" db="EMBL/GenBank/DDBJ databases">
        <title>Carnegiea gigantea Genome sequencing and assembly v2.</title>
        <authorList>
            <person name="Copetti D."/>
            <person name="Sanderson M.J."/>
            <person name="Burquez A."/>
            <person name="Wojciechowski M.F."/>
        </authorList>
    </citation>
    <scope>NUCLEOTIDE SEQUENCE</scope>
    <source>
        <strain evidence="1">SGP5-SGP5p</strain>
        <tissue evidence="1">Aerial part</tissue>
    </source>
</reference>
<proteinExistence type="predicted"/>
<keyword evidence="2" id="KW-1185">Reference proteome</keyword>
<name>A0A9Q1Q6X7_9CARY</name>
<dbReference type="OrthoDB" id="1761837at2759"/>
<organism evidence="1 2">
    <name type="scientific">Carnegiea gigantea</name>
    <dbReference type="NCBI Taxonomy" id="171969"/>
    <lineage>
        <taxon>Eukaryota</taxon>
        <taxon>Viridiplantae</taxon>
        <taxon>Streptophyta</taxon>
        <taxon>Embryophyta</taxon>
        <taxon>Tracheophyta</taxon>
        <taxon>Spermatophyta</taxon>
        <taxon>Magnoliopsida</taxon>
        <taxon>eudicotyledons</taxon>
        <taxon>Gunneridae</taxon>
        <taxon>Pentapetalae</taxon>
        <taxon>Caryophyllales</taxon>
        <taxon>Cactineae</taxon>
        <taxon>Cactaceae</taxon>
        <taxon>Cactoideae</taxon>
        <taxon>Echinocereeae</taxon>
        <taxon>Carnegiea</taxon>
    </lineage>
</organism>
<dbReference type="Proteomes" id="UP001153076">
    <property type="component" value="Unassembled WGS sequence"/>
</dbReference>